<dbReference type="AlphaFoldDB" id="A0A2D0K562"/>
<dbReference type="EMBL" id="NJAJ01000100">
    <property type="protein sequence ID" value="PHM58551.1"/>
    <property type="molecule type" value="Genomic_DNA"/>
</dbReference>
<keyword evidence="2" id="KW-1185">Reference proteome</keyword>
<proteinExistence type="predicted"/>
<sequence>MNNLSELIKRHENTVELFCEFADIQWEGDSAERLVKLMTANLTASTEELKAHLLNFDRQ</sequence>
<gene>
    <name evidence="1" type="ORF">Xsto_04114</name>
</gene>
<reference evidence="1 2" key="1">
    <citation type="journal article" date="2017" name="Nat. Microbiol.">
        <title>Natural product diversity associated with the nematode symbionts Photorhabdus and Xenorhabdus.</title>
        <authorList>
            <person name="Tobias N.J."/>
            <person name="Wolff H."/>
            <person name="Djahanschiri B."/>
            <person name="Grundmann F."/>
            <person name="Kronenwerth M."/>
            <person name="Shi Y.M."/>
            <person name="Simonyi S."/>
            <person name="Grun P."/>
            <person name="Shapiro-Ilan D."/>
            <person name="Pidot S.J."/>
            <person name="Stinear T.P."/>
            <person name="Ebersberger I."/>
            <person name="Bode H.B."/>
        </authorList>
    </citation>
    <scope>NUCLEOTIDE SEQUENCE [LARGE SCALE GENOMIC DNA]</scope>
    <source>
        <strain evidence="1 2">DSM 17904</strain>
    </source>
</reference>
<name>A0A2D0K562_9GAMM</name>
<evidence type="ECO:0000313" key="2">
    <source>
        <dbReference type="Proteomes" id="UP000222366"/>
    </source>
</evidence>
<dbReference type="RefSeq" id="WP_099126279.1">
    <property type="nucleotide sequence ID" value="NZ_CAWNRH010000003.1"/>
</dbReference>
<organism evidence="1 2">
    <name type="scientific">Xenorhabdus stockiae</name>
    <dbReference type="NCBI Taxonomy" id="351614"/>
    <lineage>
        <taxon>Bacteria</taxon>
        <taxon>Pseudomonadati</taxon>
        <taxon>Pseudomonadota</taxon>
        <taxon>Gammaproteobacteria</taxon>
        <taxon>Enterobacterales</taxon>
        <taxon>Morganellaceae</taxon>
        <taxon>Xenorhabdus</taxon>
    </lineage>
</organism>
<comment type="caution">
    <text evidence="1">The sequence shown here is derived from an EMBL/GenBank/DDBJ whole genome shotgun (WGS) entry which is preliminary data.</text>
</comment>
<evidence type="ECO:0000313" key="1">
    <source>
        <dbReference type="EMBL" id="PHM58551.1"/>
    </source>
</evidence>
<accession>A0A2D0K562</accession>
<dbReference type="Proteomes" id="UP000222366">
    <property type="component" value="Unassembled WGS sequence"/>
</dbReference>
<protein>
    <submittedName>
        <fullName evidence="1">Uncharacterized protein</fullName>
    </submittedName>
</protein>